<keyword evidence="1" id="KW-1133">Transmembrane helix</keyword>
<organism evidence="2 3">
    <name type="scientific">Nibrella viscosa</name>
    <dbReference type="NCBI Taxonomy" id="1084524"/>
    <lineage>
        <taxon>Bacteria</taxon>
        <taxon>Pseudomonadati</taxon>
        <taxon>Bacteroidota</taxon>
        <taxon>Cytophagia</taxon>
        <taxon>Cytophagales</taxon>
        <taxon>Spirosomataceae</taxon>
        <taxon>Nibrella</taxon>
    </lineage>
</organism>
<feature type="transmembrane region" description="Helical" evidence="1">
    <location>
        <begin position="404"/>
        <end position="426"/>
    </location>
</feature>
<protein>
    <submittedName>
        <fullName evidence="2">BatD family protein</fullName>
    </submittedName>
</protein>
<keyword evidence="1" id="KW-0472">Membrane</keyword>
<evidence type="ECO:0000256" key="1">
    <source>
        <dbReference type="SAM" id="Phobius"/>
    </source>
</evidence>
<dbReference type="InterPro" id="IPR025738">
    <property type="entry name" value="BatD"/>
</dbReference>
<gene>
    <name evidence="2" type="ORF">GCM10023187_28630</name>
</gene>
<name>A0ABP8KJW6_9BACT</name>
<evidence type="ECO:0000313" key="2">
    <source>
        <dbReference type="EMBL" id="GAA4407691.1"/>
    </source>
</evidence>
<proteinExistence type="predicted"/>
<accession>A0ABP8KJW6</accession>
<dbReference type="RefSeq" id="WP_345268249.1">
    <property type="nucleotide sequence ID" value="NZ_BAABHB010000005.1"/>
</dbReference>
<dbReference type="PANTHER" id="PTHR40940:SF2">
    <property type="entry name" value="BATD"/>
    <property type="match status" value="1"/>
</dbReference>
<reference evidence="3" key="1">
    <citation type="journal article" date="2019" name="Int. J. Syst. Evol. Microbiol.">
        <title>The Global Catalogue of Microorganisms (GCM) 10K type strain sequencing project: providing services to taxonomists for standard genome sequencing and annotation.</title>
        <authorList>
            <consortium name="The Broad Institute Genomics Platform"/>
            <consortium name="The Broad Institute Genome Sequencing Center for Infectious Disease"/>
            <person name="Wu L."/>
            <person name="Ma J."/>
        </authorList>
    </citation>
    <scope>NUCLEOTIDE SEQUENCE [LARGE SCALE GENOMIC DNA]</scope>
    <source>
        <strain evidence="3">JCM 17925</strain>
    </source>
</reference>
<dbReference type="PANTHER" id="PTHR40940">
    <property type="entry name" value="PROTEIN BATD-RELATED"/>
    <property type="match status" value="1"/>
</dbReference>
<evidence type="ECO:0000313" key="3">
    <source>
        <dbReference type="Proteomes" id="UP001500936"/>
    </source>
</evidence>
<dbReference type="Pfam" id="PF13584">
    <property type="entry name" value="BatD"/>
    <property type="match status" value="1"/>
</dbReference>
<dbReference type="Proteomes" id="UP001500936">
    <property type="component" value="Unassembled WGS sequence"/>
</dbReference>
<keyword evidence="3" id="KW-1185">Reference proteome</keyword>
<comment type="caution">
    <text evidence="2">The sequence shown here is derived from an EMBL/GenBank/DDBJ whole genome shotgun (WGS) entry which is preliminary data.</text>
</comment>
<sequence>MGATDFPIERPFTISVVIRDSEQRPIITFPTIPGFTKREISTSVITEEGGDKPIGSRIITQNYIAGKPGTYRLAPFTINIGKIAVRSEEATLTVRSIDDEETLSANTPVVGKDAAFFALATAASVYKGEGFPVKLSLYVAEDYPYELRFEHLEQQLQAMLKKIRPFDIWEENLGLTEVKRIPVTSKGKKYNEFRIYEAIYFPLTARTIRMPEVSLTMLAVKPGAGRQKTENIKFTSASASIDVKRLPSHPLRDQVAVGSFRLQEGLERRGVRVGQSVRYDFRVIGEGNISALYAPRVSLSDAIEVFPPKLQETKKRSIDGVSGYKTFQYFLVPKQNGLFPLEKTFQWIYFNPKIAKYDTLRPKMVLRVGETVATADTVRTNLPGSIYTGIEKLDSTEQAINWPVLVRAIANVLIALMIIGMIFLLFRK</sequence>
<dbReference type="EMBL" id="BAABHB010000005">
    <property type="protein sequence ID" value="GAA4407691.1"/>
    <property type="molecule type" value="Genomic_DNA"/>
</dbReference>
<keyword evidence="1" id="KW-0812">Transmembrane</keyword>